<feature type="binding site" evidence="10">
    <location>
        <position position="70"/>
    </location>
    <ligand>
        <name>Na(+)</name>
        <dbReference type="ChEBI" id="CHEBI:29101"/>
        <note>structural</note>
    </ligand>
</feature>
<comment type="activity regulation">
    <text evidence="10">Na(+) is not transported, but it plays an essential structural role and its presence is essential for fluoride channel function.</text>
</comment>
<dbReference type="EMBL" id="JTFC01000039">
    <property type="protein sequence ID" value="RUS53165.1"/>
    <property type="molecule type" value="Genomic_DNA"/>
</dbReference>
<evidence type="ECO:0000256" key="10">
    <source>
        <dbReference type="HAMAP-Rule" id="MF_00454"/>
    </source>
</evidence>
<keyword evidence="5 10" id="KW-0472">Membrane</keyword>
<evidence type="ECO:0000256" key="6">
    <source>
        <dbReference type="ARBA" id="ARBA00023303"/>
    </source>
</evidence>
<keyword evidence="6 10" id="KW-0407">Ion channel</keyword>
<evidence type="ECO:0000313" key="12">
    <source>
        <dbReference type="Proteomes" id="UP000288623"/>
    </source>
</evidence>
<evidence type="ECO:0000256" key="3">
    <source>
        <dbReference type="ARBA" id="ARBA00022692"/>
    </source>
</evidence>
<feature type="transmembrane region" description="Helical" evidence="10">
    <location>
        <begin position="90"/>
        <end position="112"/>
    </location>
</feature>
<dbReference type="RefSeq" id="WP_233600617.1">
    <property type="nucleotide sequence ID" value="NZ_JTFC01000039.1"/>
</dbReference>
<feature type="transmembrane region" description="Helical" evidence="10">
    <location>
        <begin position="31"/>
        <end position="49"/>
    </location>
</feature>
<comment type="similarity">
    <text evidence="7 10">Belongs to the fluoride channel Fluc/FEX (TC 1.A.43) family.</text>
</comment>
<keyword evidence="3 10" id="KW-0812">Transmembrane</keyword>
<dbReference type="GO" id="GO:0062054">
    <property type="term" value="F:fluoride channel activity"/>
    <property type="evidence" value="ECO:0007669"/>
    <property type="project" value="UniProtKB-UniRule"/>
</dbReference>
<evidence type="ECO:0000256" key="8">
    <source>
        <dbReference type="ARBA" id="ARBA00035585"/>
    </source>
</evidence>
<evidence type="ECO:0000256" key="9">
    <source>
        <dbReference type="ARBA" id="ARBA00049940"/>
    </source>
</evidence>
<proteinExistence type="inferred from homology"/>
<dbReference type="Pfam" id="PF02537">
    <property type="entry name" value="CRCB"/>
    <property type="match status" value="1"/>
</dbReference>
<accession>A0A433RQV4</accession>
<dbReference type="GO" id="GO:0046872">
    <property type="term" value="F:metal ion binding"/>
    <property type="evidence" value="ECO:0007669"/>
    <property type="project" value="UniProtKB-KW"/>
</dbReference>
<dbReference type="GO" id="GO:0005886">
    <property type="term" value="C:plasma membrane"/>
    <property type="evidence" value="ECO:0007669"/>
    <property type="project" value="UniProtKB-SubCell"/>
</dbReference>
<dbReference type="GO" id="GO:0140114">
    <property type="term" value="P:cellular detoxification of fluoride"/>
    <property type="evidence" value="ECO:0007669"/>
    <property type="project" value="UniProtKB-UniRule"/>
</dbReference>
<feature type="binding site" evidence="10">
    <location>
        <position position="67"/>
    </location>
    <ligand>
        <name>Na(+)</name>
        <dbReference type="ChEBI" id="CHEBI:29101"/>
        <note>structural</note>
    </ligand>
</feature>
<keyword evidence="10" id="KW-0813">Transport</keyword>
<comment type="function">
    <text evidence="9 10">Fluoride-specific ion channel. Important for reducing fluoride concentration in the cell, thus reducing its toxicity.</text>
</comment>
<comment type="catalytic activity">
    <reaction evidence="8">
        <text>fluoride(in) = fluoride(out)</text>
        <dbReference type="Rhea" id="RHEA:76159"/>
        <dbReference type="ChEBI" id="CHEBI:17051"/>
    </reaction>
    <physiologicalReaction direction="left-to-right" evidence="8">
        <dbReference type="Rhea" id="RHEA:76160"/>
    </physiologicalReaction>
</comment>
<sequence length="118" mass="12966">MRNYGFVAGGAVIGVLLRYGCMLIVSEALVLWIVNIAGSLAMGMLYAYFERFPNTQLKLLLTTGLLGSFTTFSAFSAEWLRYMLQSPLQALAYAFGMTICCVVAAFSGDWLVKRGERA</sequence>
<feature type="transmembrane region" description="Helical" evidence="10">
    <location>
        <begin position="61"/>
        <end position="84"/>
    </location>
</feature>
<organism evidence="11 12">
    <name type="scientific">Candidatus Kurthia intestinigallinarum</name>
    <dbReference type="NCBI Taxonomy" id="1562256"/>
    <lineage>
        <taxon>Bacteria</taxon>
        <taxon>Bacillati</taxon>
        <taxon>Bacillota</taxon>
        <taxon>Bacilli</taxon>
        <taxon>Bacillales</taxon>
        <taxon>Caryophanaceae</taxon>
        <taxon>Kurthia</taxon>
    </lineage>
</organism>
<keyword evidence="2 10" id="KW-1003">Cell membrane</keyword>
<evidence type="ECO:0000256" key="5">
    <source>
        <dbReference type="ARBA" id="ARBA00023136"/>
    </source>
</evidence>
<evidence type="ECO:0000256" key="2">
    <source>
        <dbReference type="ARBA" id="ARBA00022475"/>
    </source>
</evidence>
<comment type="caution">
    <text evidence="11">The sequence shown here is derived from an EMBL/GenBank/DDBJ whole genome shotgun (WGS) entry which is preliminary data.</text>
</comment>
<evidence type="ECO:0000256" key="4">
    <source>
        <dbReference type="ARBA" id="ARBA00022989"/>
    </source>
</evidence>
<feature type="transmembrane region" description="Helical" evidence="10">
    <location>
        <begin position="7"/>
        <end position="25"/>
    </location>
</feature>
<dbReference type="Proteomes" id="UP000288623">
    <property type="component" value="Unassembled WGS sequence"/>
</dbReference>
<dbReference type="AlphaFoldDB" id="A0A433RQV4"/>
<evidence type="ECO:0000313" key="11">
    <source>
        <dbReference type="EMBL" id="RUS53165.1"/>
    </source>
</evidence>
<evidence type="ECO:0000256" key="1">
    <source>
        <dbReference type="ARBA" id="ARBA00004651"/>
    </source>
</evidence>
<keyword evidence="10" id="KW-0479">Metal-binding</keyword>
<name>A0A433RQV4_9BACL</name>
<protein>
    <recommendedName>
        <fullName evidence="10">Fluoride-specific ion channel FluC</fullName>
    </recommendedName>
</protein>
<keyword evidence="10" id="KW-0915">Sodium</keyword>
<comment type="subcellular location">
    <subcellularLocation>
        <location evidence="1 10">Cell membrane</location>
        <topology evidence="1 10">Multi-pass membrane protein</topology>
    </subcellularLocation>
</comment>
<gene>
    <name evidence="10" type="primary">fluC</name>
    <name evidence="10" type="synonym">crcB</name>
    <name evidence="11" type="ORF">QI30_15020</name>
</gene>
<dbReference type="InterPro" id="IPR003691">
    <property type="entry name" value="FluC"/>
</dbReference>
<dbReference type="HAMAP" id="MF_00454">
    <property type="entry name" value="FluC"/>
    <property type="match status" value="1"/>
</dbReference>
<evidence type="ECO:0000256" key="7">
    <source>
        <dbReference type="ARBA" id="ARBA00035120"/>
    </source>
</evidence>
<reference evidence="11 12" key="1">
    <citation type="submission" date="2014-11" db="EMBL/GenBank/DDBJ databases">
        <title>Genome sequence and analysis of novel Kurthia sp.</title>
        <authorList>
            <person name="Lawson J.N."/>
            <person name="Gonzalez J.E."/>
            <person name="Rinauldi L."/>
            <person name="Xuan Z."/>
            <person name="Firman A."/>
            <person name="Shaddox L."/>
            <person name="Trudeau A."/>
            <person name="Shah S."/>
            <person name="Reiman D."/>
        </authorList>
    </citation>
    <scope>NUCLEOTIDE SEQUENCE [LARGE SCALE GENOMIC DNA]</scope>
    <source>
        <strain evidence="11 12">3B1D</strain>
    </source>
</reference>
<keyword evidence="4 10" id="KW-1133">Transmembrane helix</keyword>
<keyword evidence="10" id="KW-0406">Ion transport</keyword>
<keyword evidence="12" id="KW-1185">Reference proteome</keyword>